<sequence>MGACLSIPNPKPRKTGTDFGVGGAPAAIKRHPTAKVVHMDGRIQEFKPPIQAKHVTSQNPGDHFLCSSESMSIGTSVPAVPDDEELQPDQIYFLLPLSHSNKALSLPELCALAVKASSGLSQGSISNSRFILR</sequence>
<dbReference type="EMBL" id="BPVZ01000008">
    <property type="protein sequence ID" value="GKU94623.1"/>
    <property type="molecule type" value="Genomic_DNA"/>
</dbReference>
<dbReference type="InterPro" id="IPR025322">
    <property type="entry name" value="PADRE_dom"/>
</dbReference>
<dbReference type="Proteomes" id="UP001054252">
    <property type="component" value="Unassembled WGS sequence"/>
</dbReference>
<accession>A0AAV5I0L2</accession>
<name>A0AAV5I0L2_9ROSI</name>
<dbReference type="AlphaFoldDB" id="A0AAV5I0L2"/>
<keyword evidence="2" id="KW-1185">Reference proteome</keyword>
<comment type="caution">
    <text evidence="1">The sequence shown here is derived from an EMBL/GenBank/DDBJ whole genome shotgun (WGS) entry which is preliminary data.</text>
</comment>
<evidence type="ECO:0000313" key="1">
    <source>
        <dbReference type="EMBL" id="GKU94623.1"/>
    </source>
</evidence>
<dbReference type="PANTHER" id="PTHR33052">
    <property type="entry name" value="DUF4228 DOMAIN PROTEIN-RELATED"/>
    <property type="match status" value="1"/>
</dbReference>
<dbReference type="Pfam" id="PF14009">
    <property type="entry name" value="PADRE"/>
    <property type="match status" value="1"/>
</dbReference>
<evidence type="ECO:0000313" key="2">
    <source>
        <dbReference type="Proteomes" id="UP001054252"/>
    </source>
</evidence>
<protein>
    <submittedName>
        <fullName evidence="1">Uncharacterized protein</fullName>
    </submittedName>
</protein>
<reference evidence="1 2" key="1">
    <citation type="journal article" date="2021" name="Commun. Biol.">
        <title>The genome of Shorea leprosula (Dipterocarpaceae) highlights the ecological relevance of drought in aseasonal tropical rainforests.</title>
        <authorList>
            <person name="Ng K.K.S."/>
            <person name="Kobayashi M.J."/>
            <person name="Fawcett J.A."/>
            <person name="Hatakeyama M."/>
            <person name="Paape T."/>
            <person name="Ng C.H."/>
            <person name="Ang C.C."/>
            <person name="Tnah L.H."/>
            <person name="Lee C.T."/>
            <person name="Nishiyama T."/>
            <person name="Sese J."/>
            <person name="O'Brien M.J."/>
            <person name="Copetti D."/>
            <person name="Mohd Noor M.I."/>
            <person name="Ong R.C."/>
            <person name="Putra M."/>
            <person name="Sireger I.Z."/>
            <person name="Indrioko S."/>
            <person name="Kosugi Y."/>
            <person name="Izuno A."/>
            <person name="Isagi Y."/>
            <person name="Lee S.L."/>
            <person name="Shimizu K.K."/>
        </authorList>
    </citation>
    <scope>NUCLEOTIDE SEQUENCE [LARGE SCALE GENOMIC DNA]</scope>
    <source>
        <strain evidence="1">214</strain>
    </source>
</reference>
<organism evidence="1 2">
    <name type="scientific">Rubroshorea leprosula</name>
    <dbReference type="NCBI Taxonomy" id="152421"/>
    <lineage>
        <taxon>Eukaryota</taxon>
        <taxon>Viridiplantae</taxon>
        <taxon>Streptophyta</taxon>
        <taxon>Embryophyta</taxon>
        <taxon>Tracheophyta</taxon>
        <taxon>Spermatophyta</taxon>
        <taxon>Magnoliopsida</taxon>
        <taxon>eudicotyledons</taxon>
        <taxon>Gunneridae</taxon>
        <taxon>Pentapetalae</taxon>
        <taxon>rosids</taxon>
        <taxon>malvids</taxon>
        <taxon>Malvales</taxon>
        <taxon>Dipterocarpaceae</taxon>
        <taxon>Rubroshorea</taxon>
    </lineage>
</organism>
<proteinExistence type="predicted"/>
<gene>
    <name evidence="1" type="ORF">SLEP1_g8086</name>
</gene>